<evidence type="ECO:0000259" key="1">
    <source>
        <dbReference type="Pfam" id="PF13649"/>
    </source>
</evidence>
<gene>
    <name evidence="2" type="ORF">DesfrDRAFT_3000</name>
</gene>
<dbReference type="CDD" id="cd02440">
    <property type="entry name" value="AdoMet_MTases"/>
    <property type="match status" value="1"/>
</dbReference>
<name>E1JZF0_SOLFR</name>
<dbReference type="PANTHER" id="PTHR14614">
    <property type="entry name" value="HEPATOCELLULAR CARCINOMA-ASSOCIATED ANTIGEN"/>
    <property type="match status" value="1"/>
</dbReference>
<dbReference type="Pfam" id="PF13649">
    <property type="entry name" value="Methyltransf_25"/>
    <property type="match status" value="1"/>
</dbReference>
<proteinExistence type="predicted"/>
<dbReference type="InterPro" id="IPR019410">
    <property type="entry name" value="Methyltransf_16"/>
</dbReference>
<dbReference type="eggNOG" id="COG3897">
    <property type="taxonomic scope" value="Bacteria"/>
</dbReference>
<sequence length="231" mass="25487">MPGNYAAAPLLAANSTPPDWCGNRLHLSIAGHDFDLRRDQDMDALWESLGQDGFGADERMPYWAEIWPASLLLTAWLAVRQGDVAGRRCLDLGCGMGLSALAGAAVGGHVVAVDYEEAAVAHAARNAGQNGLRLDLAVMDWRRPCFAAGRFERIWGSDILYEARFYAPLVTLFREMLAPGGRIWLSQPWRQVSEPVWERLSADGFTVVKAHEESVSFSTYRSTVSLYEISL</sequence>
<dbReference type="EMBL" id="AECZ01000022">
    <property type="protein sequence ID" value="EFL50310.1"/>
    <property type="molecule type" value="Genomic_DNA"/>
</dbReference>
<evidence type="ECO:0000313" key="2">
    <source>
        <dbReference type="EMBL" id="EFL50310.1"/>
    </source>
</evidence>
<protein>
    <submittedName>
        <fullName evidence="2">Methyltransferase type 11</fullName>
    </submittedName>
</protein>
<evidence type="ECO:0000313" key="3">
    <source>
        <dbReference type="Proteomes" id="UP000006250"/>
    </source>
</evidence>
<comment type="caution">
    <text evidence="2">The sequence shown here is derived from an EMBL/GenBank/DDBJ whole genome shotgun (WGS) entry which is preliminary data.</text>
</comment>
<dbReference type="Proteomes" id="UP000006250">
    <property type="component" value="Unassembled WGS sequence"/>
</dbReference>
<keyword evidence="2" id="KW-0489">Methyltransferase</keyword>
<dbReference type="SUPFAM" id="SSF53335">
    <property type="entry name" value="S-adenosyl-L-methionine-dependent methyltransferases"/>
    <property type="match status" value="1"/>
</dbReference>
<dbReference type="InterPro" id="IPR029063">
    <property type="entry name" value="SAM-dependent_MTases_sf"/>
</dbReference>
<dbReference type="GO" id="GO:0032259">
    <property type="term" value="P:methylation"/>
    <property type="evidence" value="ECO:0007669"/>
    <property type="project" value="UniProtKB-KW"/>
</dbReference>
<dbReference type="STRING" id="596151.DesfrDRAFT_3000"/>
<accession>E1JZF0</accession>
<organism evidence="2 3">
    <name type="scientific">Solidesulfovibrio fructosivorans JJ]</name>
    <dbReference type="NCBI Taxonomy" id="596151"/>
    <lineage>
        <taxon>Bacteria</taxon>
        <taxon>Pseudomonadati</taxon>
        <taxon>Thermodesulfobacteriota</taxon>
        <taxon>Desulfovibrionia</taxon>
        <taxon>Desulfovibrionales</taxon>
        <taxon>Desulfovibrionaceae</taxon>
        <taxon>Solidesulfovibrio</taxon>
    </lineage>
</organism>
<dbReference type="GO" id="GO:0008168">
    <property type="term" value="F:methyltransferase activity"/>
    <property type="evidence" value="ECO:0007669"/>
    <property type="project" value="UniProtKB-KW"/>
</dbReference>
<dbReference type="Gene3D" id="3.40.50.150">
    <property type="entry name" value="Vaccinia Virus protein VP39"/>
    <property type="match status" value="1"/>
</dbReference>
<keyword evidence="3" id="KW-1185">Reference proteome</keyword>
<dbReference type="RefSeq" id="WP_005995207.1">
    <property type="nucleotide sequence ID" value="NZ_AECZ01000022.1"/>
</dbReference>
<feature type="domain" description="Methyltransferase" evidence="1">
    <location>
        <begin position="90"/>
        <end position="181"/>
    </location>
</feature>
<dbReference type="AlphaFoldDB" id="E1JZF0"/>
<keyword evidence="2" id="KW-0808">Transferase</keyword>
<reference evidence="2 3" key="1">
    <citation type="submission" date="2010-08" db="EMBL/GenBank/DDBJ databases">
        <title>The draft genome of Desulfovibrio fructosovorans JJ.</title>
        <authorList>
            <consortium name="US DOE Joint Genome Institute (JGI-PGF)"/>
            <person name="Lucas S."/>
            <person name="Copeland A."/>
            <person name="Lapidus A."/>
            <person name="Cheng J.-F."/>
            <person name="Bruce D."/>
            <person name="Goodwin L."/>
            <person name="Pitluck S."/>
            <person name="Land M.L."/>
            <person name="Hauser L."/>
            <person name="Chang Y.-J."/>
            <person name="Jeffries C."/>
            <person name="Wall J.D."/>
            <person name="Stahl D.A."/>
            <person name="Arkin A.P."/>
            <person name="Dehal P."/>
            <person name="Stolyar S.M."/>
            <person name="Hazen T.C."/>
            <person name="Woyke T.J."/>
        </authorList>
    </citation>
    <scope>NUCLEOTIDE SEQUENCE [LARGE SCALE GENOMIC DNA]</scope>
    <source>
        <strain evidence="2 3">JJ</strain>
    </source>
</reference>
<dbReference type="InterPro" id="IPR041698">
    <property type="entry name" value="Methyltransf_25"/>
</dbReference>
<dbReference type="OrthoDB" id="264333at2"/>